<sequence length="78" mass="8771">MNPQPDEQSRKILTVAVVVTVVLCVLTLCAVVVVCVGPFALFAWFADRQMDWFEEQSGTPFPYDDWSSRLSGALSYLR</sequence>
<feature type="transmembrane region" description="Helical" evidence="1">
    <location>
        <begin position="12"/>
        <end position="45"/>
    </location>
</feature>
<evidence type="ECO:0000313" key="2">
    <source>
        <dbReference type="EMBL" id="GIF80964.1"/>
    </source>
</evidence>
<dbReference type="AlphaFoldDB" id="A0A8J3JPJ6"/>
<protein>
    <submittedName>
        <fullName evidence="2">Uncharacterized protein</fullName>
    </submittedName>
</protein>
<keyword evidence="1" id="KW-0812">Transmembrane</keyword>
<keyword evidence="1" id="KW-1133">Transmembrane helix</keyword>
<name>A0A8J3JPJ6_9ACTN</name>
<gene>
    <name evidence="2" type="ORF">Cba03nite_23130</name>
</gene>
<dbReference type="Proteomes" id="UP000601223">
    <property type="component" value="Unassembled WGS sequence"/>
</dbReference>
<reference evidence="2 3" key="1">
    <citation type="submission" date="2021-01" db="EMBL/GenBank/DDBJ databases">
        <title>Whole genome shotgun sequence of Catellatospora bangladeshensis NBRC 107357.</title>
        <authorList>
            <person name="Komaki H."/>
            <person name="Tamura T."/>
        </authorList>
    </citation>
    <scope>NUCLEOTIDE SEQUENCE [LARGE SCALE GENOMIC DNA]</scope>
    <source>
        <strain evidence="2 3">NBRC 107357</strain>
    </source>
</reference>
<keyword evidence="3" id="KW-1185">Reference proteome</keyword>
<comment type="caution">
    <text evidence="2">The sequence shown here is derived from an EMBL/GenBank/DDBJ whole genome shotgun (WGS) entry which is preliminary data.</text>
</comment>
<organism evidence="2 3">
    <name type="scientific">Catellatospora bangladeshensis</name>
    <dbReference type="NCBI Taxonomy" id="310355"/>
    <lineage>
        <taxon>Bacteria</taxon>
        <taxon>Bacillati</taxon>
        <taxon>Actinomycetota</taxon>
        <taxon>Actinomycetes</taxon>
        <taxon>Micromonosporales</taxon>
        <taxon>Micromonosporaceae</taxon>
        <taxon>Catellatospora</taxon>
    </lineage>
</organism>
<evidence type="ECO:0000256" key="1">
    <source>
        <dbReference type="SAM" id="Phobius"/>
    </source>
</evidence>
<dbReference type="EMBL" id="BONF01000011">
    <property type="protein sequence ID" value="GIF80964.1"/>
    <property type="molecule type" value="Genomic_DNA"/>
</dbReference>
<keyword evidence="1" id="KW-0472">Membrane</keyword>
<proteinExistence type="predicted"/>
<evidence type="ECO:0000313" key="3">
    <source>
        <dbReference type="Proteomes" id="UP000601223"/>
    </source>
</evidence>
<accession>A0A8J3JPJ6</accession>